<dbReference type="Proteomes" id="UP000268230">
    <property type="component" value="Chromosome"/>
</dbReference>
<feature type="transmembrane region" description="Helical" evidence="8">
    <location>
        <begin position="329"/>
        <end position="350"/>
    </location>
</feature>
<evidence type="ECO:0000259" key="9">
    <source>
        <dbReference type="Pfam" id="PF13231"/>
    </source>
</evidence>
<dbReference type="InterPro" id="IPR038731">
    <property type="entry name" value="RgtA/B/C-like"/>
</dbReference>
<keyword evidence="2" id="KW-1003">Cell membrane</keyword>
<dbReference type="OrthoDB" id="9775035at2"/>
<evidence type="ECO:0000313" key="11">
    <source>
        <dbReference type="Proteomes" id="UP000268230"/>
    </source>
</evidence>
<evidence type="ECO:0000256" key="2">
    <source>
        <dbReference type="ARBA" id="ARBA00022475"/>
    </source>
</evidence>
<dbReference type="Pfam" id="PF13231">
    <property type="entry name" value="PMT_2"/>
    <property type="match status" value="1"/>
</dbReference>
<keyword evidence="4 10" id="KW-0808">Transferase</keyword>
<comment type="subcellular location">
    <subcellularLocation>
        <location evidence="1">Cell membrane</location>
        <topology evidence="1">Multi-pass membrane protein</topology>
    </subcellularLocation>
</comment>
<dbReference type="PANTHER" id="PTHR33908:SF3">
    <property type="entry name" value="UNDECAPRENYL PHOSPHATE-ALPHA-4-AMINO-4-DEOXY-L-ARABINOSE ARABINOSYL TRANSFERASE"/>
    <property type="match status" value="1"/>
</dbReference>
<keyword evidence="3" id="KW-0328">Glycosyltransferase</keyword>
<feature type="transmembrane region" description="Helical" evidence="8">
    <location>
        <begin position="215"/>
        <end position="236"/>
    </location>
</feature>
<feature type="transmembrane region" description="Helical" evidence="8">
    <location>
        <begin position="362"/>
        <end position="381"/>
    </location>
</feature>
<evidence type="ECO:0000256" key="6">
    <source>
        <dbReference type="ARBA" id="ARBA00022989"/>
    </source>
</evidence>
<dbReference type="GO" id="GO:0009103">
    <property type="term" value="P:lipopolysaccharide biosynthetic process"/>
    <property type="evidence" value="ECO:0007669"/>
    <property type="project" value="TreeGrafter"/>
</dbReference>
<evidence type="ECO:0000256" key="7">
    <source>
        <dbReference type="ARBA" id="ARBA00023136"/>
    </source>
</evidence>
<keyword evidence="6 8" id="KW-1133">Transmembrane helix</keyword>
<feature type="transmembrane region" description="Helical" evidence="8">
    <location>
        <begin position="109"/>
        <end position="129"/>
    </location>
</feature>
<dbReference type="PANTHER" id="PTHR33908">
    <property type="entry name" value="MANNOSYLTRANSFERASE YKCB-RELATED"/>
    <property type="match status" value="1"/>
</dbReference>
<evidence type="ECO:0000256" key="8">
    <source>
        <dbReference type="SAM" id="Phobius"/>
    </source>
</evidence>
<dbReference type="GO" id="GO:0005886">
    <property type="term" value="C:plasma membrane"/>
    <property type="evidence" value="ECO:0007669"/>
    <property type="project" value="UniProtKB-SubCell"/>
</dbReference>
<protein>
    <submittedName>
        <fullName evidence="10">Glycosyltransferase family 39 protein</fullName>
    </submittedName>
</protein>
<evidence type="ECO:0000313" key="10">
    <source>
        <dbReference type="EMBL" id="AZL68973.1"/>
    </source>
</evidence>
<dbReference type="AlphaFoldDB" id="A0A3S8UL78"/>
<evidence type="ECO:0000256" key="5">
    <source>
        <dbReference type="ARBA" id="ARBA00022692"/>
    </source>
</evidence>
<dbReference type="InterPro" id="IPR050297">
    <property type="entry name" value="LipidA_mod_glycosyltrf_83"/>
</dbReference>
<feature type="transmembrane region" description="Helical" evidence="8">
    <location>
        <begin position="68"/>
        <end position="89"/>
    </location>
</feature>
<name>A0A3S8UL78_9PSED</name>
<evidence type="ECO:0000256" key="1">
    <source>
        <dbReference type="ARBA" id="ARBA00004651"/>
    </source>
</evidence>
<feature type="transmembrane region" description="Helical" evidence="8">
    <location>
        <begin position="141"/>
        <end position="158"/>
    </location>
</feature>
<feature type="domain" description="Glycosyltransferase RgtA/B/C/D-like" evidence="9">
    <location>
        <begin position="64"/>
        <end position="201"/>
    </location>
</feature>
<evidence type="ECO:0000256" key="4">
    <source>
        <dbReference type="ARBA" id="ARBA00022679"/>
    </source>
</evidence>
<gene>
    <name evidence="10" type="ORF">EJA05_15055</name>
</gene>
<feature type="transmembrane region" description="Helical" evidence="8">
    <location>
        <begin position="269"/>
        <end position="292"/>
    </location>
</feature>
<dbReference type="GO" id="GO:0016763">
    <property type="term" value="F:pentosyltransferase activity"/>
    <property type="evidence" value="ECO:0007669"/>
    <property type="project" value="TreeGrafter"/>
</dbReference>
<sequence>MPRFTTPSAQCLALVALALLLVGAGIGWRQPMNVDEERFLGVALEMLQSGNWFIPHRAAEIYGDKPPLFMWTVALFSALTGLPKVALYLPGLLSAATTTAVLYDLGRRLWNKRIGCIAALLFLATYQSYSILRTGQIDSFLALWVALGFYGLLRHLLLGPAWGWFYAGCAAMGLGIISKGVGFVPALMLLPYAWAVHRRWRGVVAMPGQGWRWSLGLLWLLAGCAVWLLPLLLTIAHGGGAAELAYLKEILLRQTANRYANAWDHREPFWYFFAKVIPKYWLPLVLALPWLVPAWRRQLLKHDGRLLVLLGWVALVLLFFSLSSGKRKLYIFPALPGLVLAIAPLLPWLLKRWFQRRPGWRKVFTLVAVVWFCLWFVRGLVEPIKEGRNPHETLMVDAARATGGAELVLVNWREGHWLFARQPIVHFGFGSHSSADTAVYWLRQHPAAFALLPATELGRCFSADKARKLGDTSRAEWYVVGADADTGQCQPAPPKQVYQFAWGAMPLDRPTTGLEIHRGG</sequence>
<keyword evidence="5 8" id="KW-0812">Transmembrane</keyword>
<dbReference type="KEGG" id="pory:EJA05_15055"/>
<dbReference type="GO" id="GO:0010041">
    <property type="term" value="P:response to iron(III) ion"/>
    <property type="evidence" value="ECO:0007669"/>
    <property type="project" value="TreeGrafter"/>
</dbReference>
<feature type="transmembrane region" description="Helical" evidence="8">
    <location>
        <begin position="304"/>
        <end position="323"/>
    </location>
</feature>
<dbReference type="EMBL" id="CP034338">
    <property type="protein sequence ID" value="AZL68973.1"/>
    <property type="molecule type" value="Genomic_DNA"/>
</dbReference>
<proteinExistence type="predicted"/>
<keyword evidence="7 8" id="KW-0472">Membrane</keyword>
<reference evidence="10 11" key="1">
    <citation type="submission" date="2018-12" db="EMBL/GenBank/DDBJ databases">
        <authorList>
            <person name="Li S."/>
            <person name="Yang R."/>
            <person name="Chen G."/>
            <person name="Zou L."/>
            <person name="Zhang C."/>
            <person name="Chen Y."/>
            <person name="Liu Z."/>
            <person name="Li Y."/>
            <person name="Yan Y."/>
            <person name="Huang M."/>
            <person name="Chen T."/>
        </authorList>
    </citation>
    <scope>NUCLEOTIDE SEQUENCE [LARGE SCALE GENOMIC DNA]</scope>
    <source>
        <strain evidence="10 11">1257</strain>
    </source>
</reference>
<feature type="transmembrane region" description="Helical" evidence="8">
    <location>
        <begin position="164"/>
        <end position="194"/>
    </location>
</feature>
<organism evidence="10 11">
    <name type="scientific">Pseudomonas entomophila</name>
    <dbReference type="NCBI Taxonomy" id="312306"/>
    <lineage>
        <taxon>Bacteria</taxon>
        <taxon>Pseudomonadati</taxon>
        <taxon>Pseudomonadota</taxon>
        <taxon>Gammaproteobacteria</taxon>
        <taxon>Pseudomonadales</taxon>
        <taxon>Pseudomonadaceae</taxon>
        <taxon>Pseudomonas</taxon>
    </lineage>
</organism>
<accession>A0A3S8UL78</accession>
<evidence type="ECO:0000256" key="3">
    <source>
        <dbReference type="ARBA" id="ARBA00022676"/>
    </source>
</evidence>